<comment type="caution">
    <text evidence="1">The sequence shown here is derived from an EMBL/GenBank/DDBJ whole genome shotgun (WGS) entry which is preliminary data.</text>
</comment>
<dbReference type="Proteomes" id="UP001189429">
    <property type="component" value="Unassembled WGS sequence"/>
</dbReference>
<dbReference type="EMBL" id="CAUYUJ010007959">
    <property type="protein sequence ID" value="CAK0822453.1"/>
    <property type="molecule type" value="Genomic_DNA"/>
</dbReference>
<organism evidence="1 2">
    <name type="scientific">Prorocentrum cordatum</name>
    <dbReference type="NCBI Taxonomy" id="2364126"/>
    <lineage>
        <taxon>Eukaryota</taxon>
        <taxon>Sar</taxon>
        <taxon>Alveolata</taxon>
        <taxon>Dinophyceae</taxon>
        <taxon>Prorocentrales</taxon>
        <taxon>Prorocentraceae</taxon>
        <taxon>Prorocentrum</taxon>
    </lineage>
</organism>
<protein>
    <submittedName>
        <fullName evidence="1">Uncharacterized protein</fullName>
    </submittedName>
</protein>
<proteinExistence type="predicted"/>
<sequence length="59" mass="6153">GVALDILALAPAMAPAAAAAGAARRGAVVQAIESGDLLHQSLEIYRRHDRELKGFLGWS</sequence>
<reference evidence="1" key="1">
    <citation type="submission" date="2023-10" db="EMBL/GenBank/DDBJ databases">
        <authorList>
            <person name="Chen Y."/>
            <person name="Shah S."/>
            <person name="Dougan E. K."/>
            <person name="Thang M."/>
            <person name="Chan C."/>
        </authorList>
    </citation>
    <scope>NUCLEOTIDE SEQUENCE [LARGE SCALE GENOMIC DNA]</scope>
</reference>
<feature type="non-terminal residue" evidence="1">
    <location>
        <position position="1"/>
    </location>
</feature>
<feature type="non-terminal residue" evidence="1">
    <location>
        <position position="59"/>
    </location>
</feature>
<keyword evidence="2" id="KW-1185">Reference proteome</keyword>
<evidence type="ECO:0000313" key="1">
    <source>
        <dbReference type="EMBL" id="CAK0822453.1"/>
    </source>
</evidence>
<accession>A0ABN9RZ65</accession>
<evidence type="ECO:0000313" key="2">
    <source>
        <dbReference type="Proteomes" id="UP001189429"/>
    </source>
</evidence>
<gene>
    <name evidence="1" type="ORF">PCOR1329_LOCUS23486</name>
</gene>
<name>A0ABN9RZ65_9DINO</name>